<accession>A0A086A3X4</accession>
<comment type="cofactor">
    <cofactor evidence="1">
        <name>Ca(2+)</name>
        <dbReference type="ChEBI" id="CHEBI:29108"/>
    </cofactor>
</comment>
<feature type="binding site" evidence="14">
    <location>
        <begin position="102"/>
        <end position="103"/>
    </location>
    <ligand>
        <name>beta-D-galactose</name>
        <dbReference type="ChEBI" id="CHEBI:27667"/>
    </ligand>
</feature>
<evidence type="ECO:0000256" key="14">
    <source>
        <dbReference type="PIRSR" id="PIRSR005096-3"/>
    </source>
</evidence>
<comment type="caution">
    <text evidence="15">The sequence shown here is derived from an EMBL/GenBank/DDBJ whole genome shotgun (WGS) entry which is preliminary data.</text>
</comment>
<evidence type="ECO:0000313" key="16">
    <source>
        <dbReference type="Proteomes" id="UP000028705"/>
    </source>
</evidence>
<keyword evidence="7" id="KW-0597">Phosphoprotein</keyword>
<evidence type="ECO:0000256" key="4">
    <source>
        <dbReference type="ARBA" id="ARBA00006206"/>
    </source>
</evidence>
<dbReference type="GO" id="GO:0004034">
    <property type="term" value="F:aldose 1-epimerase activity"/>
    <property type="evidence" value="ECO:0007669"/>
    <property type="project" value="UniProtKB-EC"/>
</dbReference>
<evidence type="ECO:0000256" key="3">
    <source>
        <dbReference type="ARBA" id="ARBA00005028"/>
    </source>
</evidence>
<evidence type="ECO:0000256" key="2">
    <source>
        <dbReference type="ARBA" id="ARBA00004496"/>
    </source>
</evidence>
<evidence type="ECO:0000256" key="10">
    <source>
        <dbReference type="ARBA" id="ARBA00023277"/>
    </source>
</evidence>
<dbReference type="PANTHER" id="PTHR10091:SF0">
    <property type="entry name" value="GALACTOSE MUTAROTASE"/>
    <property type="match status" value="1"/>
</dbReference>
<keyword evidence="6" id="KW-0963">Cytoplasm</keyword>
<evidence type="ECO:0000313" key="15">
    <source>
        <dbReference type="EMBL" id="KFF11388.1"/>
    </source>
</evidence>
<reference evidence="15 16" key="1">
    <citation type="submission" date="2014-07" db="EMBL/GenBank/DDBJ databases">
        <title>Genome of Chryseobacterium soli DSM 19298.</title>
        <authorList>
            <person name="Stropko S.J."/>
            <person name="Pipes S.E."/>
            <person name="Newman J."/>
        </authorList>
    </citation>
    <scope>NUCLEOTIDE SEQUENCE [LARGE SCALE GENOMIC DNA]</scope>
    <source>
        <strain evidence="15 16">DSM 19298</strain>
    </source>
</reference>
<dbReference type="SUPFAM" id="SSF74650">
    <property type="entry name" value="Galactose mutarotase-like"/>
    <property type="match status" value="1"/>
</dbReference>
<dbReference type="STRING" id="445961.IW15_16760"/>
<dbReference type="CDD" id="cd09019">
    <property type="entry name" value="galactose_mutarotase_like"/>
    <property type="match status" value="1"/>
</dbReference>
<evidence type="ECO:0000256" key="8">
    <source>
        <dbReference type="ARBA" id="ARBA00022837"/>
    </source>
</evidence>
<dbReference type="PANTHER" id="PTHR10091">
    <property type="entry name" value="ALDOSE-1-EPIMERASE"/>
    <property type="match status" value="1"/>
</dbReference>
<feature type="binding site" evidence="14">
    <location>
        <begin position="202"/>
        <end position="204"/>
    </location>
    <ligand>
        <name>beta-D-galactose</name>
        <dbReference type="ChEBI" id="CHEBI:27667"/>
    </ligand>
</feature>
<dbReference type="GO" id="GO:0005737">
    <property type="term" value="C:cytoplasm"/>
    <property type="evidence" value="ECO:0007669"/>
    <property type="project" value="UniProtKB-SubCell"/>
</dbReference>
<dbReference type="GO" id="GO:0006006">
    <property type="term" value="P:glucose metabolic process"/>
    <property type="evidence" value="ECO:0007669"/>
    <property type="project" value="TreeGrafter"/>
</dbReference>
<dbReference type="Proteomes" id="UP000028705">
    <property type="component" value="Unassembled WGS sequence"/>
</dbReference>
<dbReference type="GO" id="GO:0030246">
    <property type="term" value="F:carbohydrate binding"/>
    <property type="evidence" value="ECO:0007669"/>
    <property type="project" value="InterPro"/>
</dbReference>
<dbReference type="UniPathway" id="UPA00242"/>
<evidence type="ECO:0000256" key="7">
    <source>
        <dbReference type="ARBA" id="ARBA00022553"/>
    </source>
</evidence>
<dbReference type="PIRSF" id="PIRSF005096">
    <property type="entry name" value="GALM"/>
    <property type="match status" value="1"/>
</dbReference>
<sequence>MISEISYLTSINKKTKRLKNMENIQISEYGTTDKEENVKKYTLTNKNGMTAEIINYGAIVTSLTAPDKNGNYEDVVLGFVEPQDYFNQNSYFYGAIIGRFANRIANAAFQLEGKNYHLTENNAPNHLHGGKEGFFNKVWIAEVLAETEIPTLQLTYESPDGEEGYPGTVIAKVFYSLTDDNELIISYEAVTDRATIINLTHHSYFNLSGRFTESITDHELQLEADQFIPIDTFSIPEGRFQDVEGSPFDFRISKLLGKDIDTENEQLKRANGYDHCFVLTGSGMRRTGTLYHPESGRKMEVFTDQPGIQVYTGNFLDGKHTTKTGGKNMVRTGICLETQHYPDAPNQINFPSVKLFPGEKYQTKTIYKFSVEEK</sequence>
<dbReference type="EMBL" id="JPRH01000007">
    <property type="protein sequence ID" value="KFF11388.1"/>
    <property type="molecule type" value="Genomic_DNA"/>
</dbReference>
<evidence type="ECO:0000256" key="5">
    <source>
        <dbReference type="ARBA" id="ARBA00011245"/>
    </source>
</evidence>
<evidence type="ECO:0000256" key="11">
    <source>
        <dbReference type="PIRNR" id="PIRNR005096"/>
    </source>
</evidence>
<dbReference type="InterPro" id="IPR014718">
    <property type="entry name" value="GH-type_carb-bd"/>
</dbReference>
<dbReference type="NCBIfam" id="NF008277">
    <property type="entry name" value="PRK11055.1"/>
    <property type="match status" value="1"/>
</dbReference>
<evidence type="ECO:0000256" key="9">
    <source>
        <dbReference type="ARBA" id="ARBA00023235"/>
    </source>
</evidence>
<dbReference type="Pfam" id="PF01263">
    <property type="entry name" value="Aldose_epim"/>
    <property type="match status" value="1"/>
</dbReference>
<dbReference type="InterPro" id="IPR047215">
    <property type="entry name" value="Galactose_mutarotase-like"/>
</dbReference>
<feature type="binding site" evidence="13">
    <location>
        <position position="274"/>
    </location>
    <ligand>
        <name>beta-D-galactose</name>
        <dbReference type="ChEBI" id="CHEBI:27667"/>
    </ligand>
</feature>
<dbReference type="FunFam" id="2.70.98.10:FF:000003">
    <property type="entry name" value="Aldose 1-epimerase"/>
    <property type="match status" value="1"/>
</dbReference>
<dbReference type="InterPro" id="IPR015443">
    <property type="entry name" value="Aldose_1-epimerase"/>
</dbReference>
<organism evidence="15 16">
    <name type="scientific">Chryseobacterium soli</name>
    <dbReference type="NCBI Taxonomy" id="445961"/>
    <lineage>
        <taxon>Bacteria</taxon>
        <taxon>Pseudomonadati</taxon>
        <taxon>Bacteroidota</taxon>
        <taxon>Flavobacteriia</taxon>
        <taxon>Flavobacteriales</taxon>
        <taxon>Weeksellaceae</taxon>
        <taxon>Chryseobacterium group</taxon>
        <taxon>Chryseobacterium</taxon>
    </lineage>
</organism>
<keyword evidence="8" id="KW-0106">Calcium</keyword>
<dbReference type="eggNOG" id="COG2017">
    <property type="taxonomic scope" value="Bacteria"/>
</dbReference>
<comment type="pathway">
    <text evidence="3 11">Carbohydrate metabolism; hexose metabolism.</text>
</comment>
<gene>
    <name evidence="15" type="ORF">IW15_16760</name>
</gene>
<keyword evidence="10 11" id="KW-0119">Carbohydrate metabolism</keyword>
<keyword evidence="16" id="KW-1185">Reference proteome</keyword>
<evidence type="ECO:0000256" key="1">
    <source>
        <dbReference type="ARBA" id="ARBA00001913"/>
    </source>
</evidence>
<evidence type="ECO:0000256" key="12">
    <source>
        <dbReference type="PIRSR" id="PIRSR005096-1"/>
    </source>
</evidence>
<name>A0A086A3X4_9FLAO</name>
<dbReference type="GO" id="GO:0033499">
    <property type="term" value="P:galactose catabolic process via UDP-galactose, Leloir pathway"/>
    <property type="evidence" value="ECO:0007669"/>
    <property type="project" value="TreeGrafter"/>
</dbReference>
<evidence type="ECO:0000256" key="13">
    <source>
        <dbReference type="PIRSR" id="PIRSR005096-2"/>
    </source>
</evidence>
<dbReference type="InterPro" id="IPR011013">
    <property type="entry name" value="Gal_mutarotase_sf_dom"/>
</dbReference>
<keyword evidence="9 11" id="KW-0413">Isomerase</keyword>
<feature type="active site" description="Proton acceptor" evidence="12">
    <location>
        <position position="337"/>
    </location>
</feature>
<protein>
    <recommendedName>
        <fullName evidence="11">Aldose 1-epimerase</fullName>
        <ecNumber evidence="11">5.1.3.3</ecNumber>
    </recommendedName>
</protein>
<comment type="catalytic activity">
    <reaction evidence="11">
        <text>alpha-D-glucose = beta-D-glucose</text>
        <dbReference type="Rhea" id="RHEA:10264"/>
        <dbReference type="ChEBI" id="CHEBI:15903"/>
        <dbReference type="ChEBI" id="CHEBI:17925"/>
        <dbReference type="EC" id="5.1.3.3"/>
    </reaction>
</comment>
<dbReference type="EC" id="5.1.3.3" evidence="11"/>
<dbReference type="InterPro" id="IPR008183">
    <property type="entry name" value="Aldose_1/G6P_1-epimerase"/>
</dbReference>
<comment type="similarity">
    <text evidence="4 11">Belongs to the aldose epimerase family.</text>
</comment>
<proteinExistence type="inferred from homology"/>
<evidence type="ECO:0000256" key="6">
    <source>
        <dbReference type="ARBA" id="ARBA00022490"/>
    </source>
</evidence>
<dbReference type="AlphaFoldDB" id="A0A086A3X4"/>
<comment type="subcellular location">
    <subcellularLocation>
        <location evidence="2">Cytoplasm</location>
    </subcellularLocation>
</comment>
<feature type="active site" description="Proton donor" evidence="12">
    <location>
        <position position="202"/>
    </location>
</feature>
<dbReference type="Gene3D" id="2.70.98.10">
    <property type="match status" value="1"/>
</dbReference>
<comment type="subunit">
    <text evidence="5">Monomer.</text>
</comment>